<reference evidence="3 4" key="1">
    <citation type="journal article" date="2014" name="Genome Announc.">
        <title>Draft Genome Sequences of Two Vibrionaceae Species, Vibrio ponticus C121 and Photobacterium aphoticum C119, Isolated as Coral Reef Microbiota.</title>
        <authorList>
            <person name="Al-saari N."/>
            <person name="Meirelles P.M."/>
            <person name="Mino S."/>
            <person name="Suda W."/>
            <person name="Oshima K."/>
            <person name="Hattori M."/>
            <person name="Ohkuma M."/>
            <person name="Thompson F.L."/>
            <person name="Gomez-Gil B."/>
            <person name="Sawabe T."/>
            <person name="Sawabe T."/>
        </authorList>
    </citation>
    <scope>NUCLEOTIDE SEQUENCE [LARGE SCALE GENOMIC DNA]</scope>
    <source>
        <strain evidence="3 4">JCM 19237</strain>
    </source>
</reference>
<feature type="transmembrane region" description="Helical" evidence="1">
    <location>
        <begin position="56"/>
        <end position="73"/>
    </location>
</feature>
<feature type="transmembrane region" description="Helical" evidence="1">
    <location>
        <begin position="12"/>
        <end position="36"/>
    </location>
</feature>
<organism evidence="3 4">
    <name type="scientific">Photobacterium aphoticum</name>
    <dbReference type="NCBI Taxonomy" id="754436"/>
    <lineage>
        <taxon>Bacteria</taxon>
        <taxon>Pseudomonadati</taxon>
        <taxon>Pseudomonadota</taxon>
        <taxon>Gammaproteobacteria</taxon>
        <taxon>Vibrionales</taxon>
        <taxon>Vibrionaceae</taxon>
        <taxon>Photobacterium</taxon>
    </lineage>
</organism>
<feature type="transmembrane region" description="Helical" evidence="1">
    <location>
        <begin position="80"/>
        <end position="97"/>
    </location>
</feature>
<dbReference type="PANTHER" id="PTHR28008:SF1">
    <property type="entry name" value="DOMAIN PROTEIN, PUTATIVE (AFU_ORTHOLOGUE AFUA_3G10980)-RELATED"/>
    <property type="match status" value="1"/>
</dbReference>
<evidence type="ECO:0000256" key="1">
    <source>
        <dbReference type="SAM" id="Phobius"/>
    </source>
</evidence>
<keyword evidence="1" id="KW-0472">Membrane</keyword>
<keyword evidence="1" id="KW-1133">Transmembrane helix</keyword>
<accession>A0A090QPY0</accession>
<dbReference type="EMBL" id="BBMN01000006">
    <property type="protein sequence ID" value="GAL05235.1"/>
    <property type="molecule type" value="Genomic_DNA"/>
</dbReference>
<feature type="transmembrane region" description="Helical" evidence="1">
    <location>
        <begin position="109"/>
        <end position="127"/>
    </location>
</feature>
<dbReference type="Proteomes" id="UP000029227">
    <property type="component" value="Unassembled WGS sequence"/>
</dbReference>
<dbReference type="PANTHER" id="PTHR28008">
    <property type="entry name" value="DOMAIN PROTEIN, PUTATIVE (AFU_ORTHOLOGUE AFUA_3G10980)-RELATED"/>
    <property type="match status" value="1"/>
</dbReference>
<feature type="domain" description="VanZ-like" evidence="2">
    <location>
        <begin position="50"/>
        <end position="125"/>
    </location>
</feature>
<comment type="caution">
    <text evidence="3">The sequence shown here is derived from an EMBL/GenBank/DDBJ whole genome shotgun (WGS) entry which is preliminary data.</text>
</comment>
<protein>
    <recommendedName>
        <fullName evidence="2">VanZ-like domain-containing protein</fullName>
    </recommendedName>
</protein>
<name>A0A090QPY0_9GAMM</name>
<evidence type="ECO:0000259" key="2">
    <source>
        <dbReference type="Pfam" id="PF04892"/>
    </source>
</evidence>
<dbReference type="STRING" id="754436.JCM19237_3618"/>
<proteinExistence type="predicted"/>
<dbReference type="InterPro" id="IPR006976">
    <property type="entry name" value="VanZ-like"/>
</dbReference>
<keyword evidence="1" id="KW-0812">Transmembrane</keyword>
<evidence type="ECO:0000313" key="3">
    <source>
        <dbReference type="EMBL" id="GAL05235.1"/>
    </source>
</evidence>
<dbReference type="NCBIfam" id="NF037970">
    <property type="entry name" value="vanZ_1"/>
    <property type="match status" value="1"/>
</dbReference>
<dbReference type="Pfam" id="PF04892">
    <property type="entry name" value="VanZ"/>
    <property type="match status" value="1"/>
</dbReference>
<evidence type="ECO:0000313" key="4">
    <source>
        <dbReference type="Proteomes" id="UP000029227"/>
    </source>
</evidence>
<dbReference type="AlphaFoldDB" id="A0A090QPY0"/>
<gene>
    <name evidence="3" type="ORF">JCM19237_3618</name>
</gene>
<sequence length="139" mass="15553">MMSHFNKLPHTLKSLGCWLVFIAYTGWIGFISLSHAAQPGDLTDLNQYGIMALDKFLHFGAYGLFVCLGYYTVSATHFRLCCIMIAGYGFGLEMMQGNVPGREAALDDGIANLMGVIVGYYAIKWLTGLKYQRSHRREN</sequence>